<dbReference type="GO" id="GO:0006302">
    <property type="term" value="P:double-strand break repair"/>
    <property type="evidence" value="ECO:0007669"/>
    <property type="project" value="TreeGrafter"/>
</dbReference>
<dbReference type="InterPro" id="IPR003717">
    <property type="entry name" value="RecO"/>
</dbReference>
<dbReference type="AlphaFoldDB" id="A0A3B0V8V5"/>
<dbReference type="SUPFAM" id="SSF50249">
    <property type="entry name" value="Nucleic acid-binding proteins"/>
    <property type="match status" value="1"/>
</dbReference>
<evidence type="ECO:0000256" key="3">
    <source>
        <dbReference type="ARBA" id="ARBA00022763"/>
    </source>
</evidence>
<evidence type="ECO:0000256" key="5">
    <source>
        <dbReference type="ARBA" id="ARBA00023204"/>
    </source>
</evidence>
<dbReference type="InterPro" id="IPR037278">
    <property type="entry name" value="ARFGAP/RecO"/>
</dbReference>
<dbReference type="GO" id="GO:0043590">
    <property type="term" value="C:bacterial nucleoid"/>
    <property type="evidence" value="ECO:0007669"/>
    <property type="project" value="TreeGrafter"/>
</dbReference>
<evidence type="ECO:0000256" key="4">
    <source>
        <dbReference type="ARBA" id="ARBA00023172"/>
    </source>
</evidence>
<proteinExistence type="inferred from homology"/>
<evidence type="ECO:0000256" key="2">
    <source>
        <dbReference type="ARBA" id="ARBA00021310"/>
    </source>
</evidence>
<dbReference type="SUPFAM" id="SSF57863">
    <property type="entry name" value="ArfGap/RecO-like zinc finger"/>
    <property type="match status" value="1"/>
</dbReference>
<dbReference type="Gene3D" id="1.20.1440.120">
    <property type="entry name" value="Recombination protein O, C-terminal domain"/>
    <property type="match status" value="1"/>
</dbReference>
<dbReference type="NCBIfam" id="TIGR00613">
    <property type="entry name" value="reco"/>
    <property type="match status" value="2"/>
</dbReference>
<dbReference type="Gene3D" id="2.40.50.140">
    <property type="entry name" value="Nucleic acid-binding proteins"/>
    <property type="match status" value="1"/>
</dbReference>
<evidence type="ECO:0000313" key="8">
    <source>
        <dbReference type="EMBL" id="VAW36743.1"/>
    </source>
</evidence>
<keyword evidence="3" id="KW-0227">DNA damage</keyword>
<evidence type="ECO:0000259" key="7">
    <source>
        <dbReference type="Pfam" id="PF11967"/>
    </source>
</evidence>
<name>A0A3B0V8V5_9ZZZZ</name>
<dbReference type="PANTHER" id="PTHR33991:SF1">
    <property type="entry name" value="DNA REPAIR PROTEIN RECO"/>
    <property type="match status" value="1"/>
</dbReference>
<gene>
    <name evidence="8" type="ORF">MNBD_DELTA02-675</name>
</gene>
<reference evidence="8" key="1">
    <citation type="submission" date="2018-06" db="EMBL/GenBank/DDBJ databases">
        <authorList>
            <person name="Zhirakovskaya E."/>
        </authorList>
    </citation>
    <scope>NUCLEOTIDE SEQUENCE</scope>
</reference>
<dbReference type="PANTHER" id="PTHR33991">
    <property type="entry name" value="DNA REPAIR PROTEIN RECO"/>
    <property type="match status" value="1"/>
</dbReference>
<dbReference type="InterPro" id="IPR042242">
    <property type="entry name" value="RecO_C"/>
</dbReference>
<evidence type="ECO:0000256" key="1">
    <source>
        <dbReference type="ARBA" id="ARBA00007452"/>
    </source>
</evidence>
<feature type="domain" description="DNA replication/recombination mediator RecO N-terminal" evidence="7">
    <location>
        <begin position="5"/>
        <end position="83"/>
    </location>
</feature>
<keyword evidence="4" id="KW-0233">DNA recombination</keyword>
<comment type="similarity">
    <text evidence="1">Belongs to the RecO family.</text>
</comment>
<dbReference type="InterPro" id="IPR022572">
    <property type="entry name" value="DNA_rep/recomb_RecO_N"/>
</dbReference>
<dbReference type="GO" id="GO:0006310">
    <property type="term" value="P:DNA recombination"/>
    <property type="evidence" value="ECO:0007669"/>
    <property type="project" value="UniProtKB-KW"/>
</dbReference>
<dbReference type="Pfam" id="PF11967">
    <property type="entry name" value="RecO_N"/>
    <property type="match status" value="1"/>
</dbReference>
<evidence type="ECO:0000256" key="6">
    <source>
        <dbReference type="ARBA" id="ARBA00033409"/>
    </source>
</evidence>
<organism evidence="8">
    <name type="scientific">hydrothermal vent metagenome</name>
    <dbReference type="NCBI Taxonomy" id="652676"/>
    <lineage>
        <taxon>unclassified sequences</taxon>
        <taxon>metagenomes</taxon>
        <taxon>ecological metagenomes</taxon>
    </lineage>
</organism>
<sequence length="279" mass="30538">MKRGSFKSDAVILKTIDYGDSDRIVTFYSKVSGKQSAIAKGARRSKRRFVANIDPLCYSRLNLFYNGRSDLLRIDDAGLIDGFSRIKGDIESYGSACYIVELAGEMTEEAESNPLVFAIIVGFLRIFDKLGAEGNSRTAGEIDAVQTGDREVLLRFFEVKLLAALGYLPHLDGCVVCRDEIGEDGSADMRLYFDSDKGGVVCACCMPGFSGAIAVSAGTAKFLSTASKLTMDKLLRLTPGRDFTSEGDRVMSSFIRHQLGKELKSRKFMDKMKGAVTAF</sequence>
<dbReference type="Pfam" id="PF02565">
    <property type="entry name" value="RecO_C"/>
    <property type="match status" value="1"/>
</dbReference>
<dbReference type="HAMAP" id="MF_00201">
    <property type="entry name" value="RecO"/>
    <property type="match status" value="1"/>
</dbReference>
<protein>
    <recommendedName>
        <fullName evidence="2">DNA repair protein RecO</fullName>
    </recommendedName>
    <alternativeName>
        <fullName evidence="6">Recombination protein O</fullName>
    </alternativeName>
</protein>
<dbReference type="InterPro" id="IPR012340">
    <property type="entry name" value="NA-bd_OB-fold"/>
</dbReference>
<accession>A0A3B0V8V5</accession>
<dbReference type="EMBL" id="UOEZ01000043">
    <property type="protein sequence ID" value="VAW36743.1"/>
    <property type="molecule type" value="Genomic_DNA"/>
</dbReference>
<keyword evidence="5" id="KW-0234">DNA repair</keyword>